<keyword evidence="3" id="KW-1185">Reference proteome</keyword>
<protein>
    <submittedName>
        <fullName evidence="2">Uncharacterized protein</fullName>
    </submittedName>
</protein>
<evidence type="ECO:0000256" key="1">
    <source>
        <dbReference type="SAM" id="MobiDB-lite"/>
    </source>
</evidence>
<evidence type="ECO:0000313" key="3">
    <source>
        <dbReference type="Proteomes" id="UP000530424"/>
    </source>
</evidence>
<organism evidence="2 3">
    <name type="scientific">Nocardioides thalensis</name>
    <dbReference type="NCBI Taxonomy" id="1914755"/>
    <lineage>
        <taxon>Bacteria</taxon>
        <taxon>Bacillati</taxon>
        <taxon>Actinomycetota</taxon>
        <taxon>Actinomycetes</taxon>
        <taxon>Propionibacteriales</taxon>
        <taxon>Nocardioidaceae</taxon>
        <taxon>Nocardioides</taxon>
    </lineage>
</organism>
<dbReference type="AlphaFoldDB" id="A0A853C8B9"/>
<dbReference type="RefSeq" id="WP_179669706.1">
    <property type="nucleotide sequence ID" value="NZ_JACCFP010000001.1"/>
</dbReference>
<feature type="region of interest" description="Disordered" evidence="1">
    <location>
        <begin position="491"/>
        <end position="516"/>
    </location>
</feature>
<sequence length="516" mass="55655">MTGRHPYTPEGFDAMTWELACAAIDRAIKDAVRAATSDPCFHGSPEQGYWFALDHARDVPHQPDLVPEDLRPAMVHYRLPPVTRARASTTPAVVEDYRGDPVHTFDPWGAPSGAGFHPQGFYARWADAIEEAFTDWDRLPDERDFWAAAREQRDAVRALAEVTEHAGLLFDLQWSLGVPGSSVHPDSAGPPPPMTGRAVEALTTRYVIPLEGTLVQQAWLAELVAAELDGLGDMWQCARRGVMDLGALATQVLRGQGTVEDRLDAISMWSTILSFVGLVPSLGPAAGLASVALLGVQGALEDMAEKRFPLEKEISVALSEASSSTIVHKIHAALQEVRNYITLEEGTAQGTIDIALGWSYQEPLIDPPDSYRTTFNLPGPEVVAASDPAEFVGPDEVAVDFPRLRRAGGHLSAIGDRVGDAAASWTALPPDNAIWLRPDRVGGVGRDGPFDAWKALRDRVGWLLSDTSGELIDAGDHVALAANALESADDEARAELRQHAEAVADVRSPDPAEPPP</sequence>
<proteinExistence type="predicted"/>
<accession>A0A853C8B9</accession>
<name>A0A853C8B9_9ACTN</name>
<evidence type="ECO:0000313" key="2">
    <source>
        <dbReference type="EMBL" id="NYJ03401.1"/>
    </source>
</evidence>
<reference evidence="2 3" key="1">
    <citation type="submission" date="2020-07" db="EMBL/GenBank/DDBJ databases">
        <title>Sequencing the genomes of 1000 actinobacteria strains.</title>
        <authorList>
            <person name="Klenk H.-P."/>
        </authorList>
    </citation>
    <scope>NUCLEOTIDE SEQUENCE [LARGE SCALE GENOMIC DNA]</scope>
    <source>
        <strain evidence="2 3">DSM 103833</strain>
    </source>
</reference>
<feature type="compositionally biased region" description="Basic and acidic residues" evidence="1">
    <location>
        <begin position="491"/>
        <end position="510"/>
    </location>
</feature>
<dbReference type="EMBL" id="JACCFP010000001">
    <property type="protein sequence ID" value="NYJ03401.1"/>
    <property type="molecule type" value="Genomic_DNA"/>
</dbReference>
<dbReference type="Proteomes" id="UP000530424">
    <property type="component" value="Unassembled WGS sequence"/>
</dbReference>
<comment type="caution">
    <text evidence="2">The sequence shown here is derived from an EMBL/GenBank/DDBJ whole genome shotgun (WGS) entry which is preliminary data.</text>
</comment>
<gene>
    <name evidence="2" type="ORF">HNR19_004099</name>
</gene>